<dbReference type="KEGG" id="geo:Geob_3324"/>
<evidence type="ECO:0000313" key="2">
    <source>
        <dbReference type="Proteomes" id="UP000007721"/>
    </source>
</evidence>
<organism evidence="1 2">
    <name type="scientific">Geotalea daltonii (strain DSM 22248 / JCM 15807 / FRC-32)</name>
    <name type="common">Geobacter daltonii</name>
    <dbReference type="NCBI Taxonomy" id="316067"/>
    <lineage>
        <taxon>Bacteria</taxon>
        <taxon>Pseudomonadati</taxon>
        <taxon>Thermodesulfobacteriota</taxon>
        <taxon>Desulfuromonadia</taxon>
        <taxon>Geobacterales</taxon>
        <taxon>Geobacteraceae</taxon>
        <taxon>Geotalea</taxon>
    </lineage>
</organism>
<sequence length="58" mass="6378">MSDLSKVDDTAAWGNVSSVYFWNSVILKLTEVSTFTINDALACAHNFMNNKGGKRLVP</sequence>
<dbReference type="RefSeq" id="WP_012648395.1">
    <property type="nucleotide sequence ID" value="NC_011979.1"/>
</dbReference>
<protein>
    <submittedName>
        <fullName evidence="1">Uncharacterized protein</fullName>
    </submittedName>
</protein>
<evidence type="ECO:0000313" key="1">
    <source>
        <dbReference type="EMBL" id="ACM21667.1"/>
    </source>
</evidence>
<keyword evidence="2" id="KW-1185">Reference proteome</keyword>
<dbReference type="HOGENOM" id="CLU_2972985_0_0_7"/>
<reference evidence="1 2" key="1">
    <citation type="submission" date="2009-01" db="EMBL/GenBank/DDBJ databases">
        <title>Complete sequence of Geobacter sp. FRC-32.</title>
        <authorList>
            <consortium name="US DOE Joint Genome Institute"/>
            <person name="Lucas S."/>
            <person name="Copeland A."/>
            <person name="Lapidus A."/>
            <person name="Glavina del Rio T."/>
            <person name="Dalin E."/>
            <person name="Tice H."/>
            <person name="Bruce D."/>
            <person name="Goodwin L."/>
            <person name="Pitluck S."/>
            <person name="Saunders E."/>
            <person name="Brettin T."/>
            <person name="Detter J.C."/>
            <person name="Han C."/>
            <person name="Larimer F."/>
            <person name="Land M."/>
            <person name="Hauser L."/>
            <person name="Kyrpides N."/>
            <person name="Ovchinnikova G."/>
            <person name="Kostka J."/>
            <person name="Richardson P."/>
        </authorList>
    </citation>
    <scope>NUCLEOTIDE SEQUENCE [LARGE SCALE GENOMIC DNA]</scope>
    <source>
        <strain evidence="2">DSM 22248 / JCM 15807 / FRC-32</strain>
    </source>
</reference>
<gene>
    <name evidence="1" type="ordered locus">Geob_3324</name>
</gene>
<dbReference type="AlphaFoldDB" id="B9M4Y3"/>
<name>B9M4Y3_GEODF</name>
<accession>B9M4Y3</accession>
<dbReference type="STRING" id="316067.Geob_3324"/>
<proteinExistence type="predicted"/>
<dbReference type="EMBL" id="CP001390">
    <property type="protein sequence ID" value="ACM21667.1"/>
    <property type="molecule type" value="Genomic_DNA"/>
</dbReference>
<dbReference type="Proteomes" id="UP000007721">
    <property type="component" value="Chromosome"/>
</dbReference>